<reference evidence="1 2" key="1">
    <citation type="journal article" date="2018" name="Sci. Rep.">
        <title>Genomic signatures of local adaptation to the degree of environmental predictability in rotifers.</title>
        <authorList>
            <person name="Franch-Gras L."/>
            <person name="Hahn C."/>
            <person name="Garcia-Roger E.M."/>
            <person name="Carmona M.J."/>
            <person name="Serra M."/>
            <person name="Gomez A."/>
        </authorList>
    </citation>
    <scope>NUCLEOTIDE SEQUENCE [LARGE SCALE GENOMIC DNA]</scope>
    <source>
        <strain evidence="1">HYR1</strain>
    </source>
</reference>
<organism evidence="1 2">
    <name type="scientific">Brachionus plicatilis</name>
    <name type="common">Marine rotifer</name>
    <name type="synonym">Brachionus muelleri</name>
    <dbReference type="NCBI Taxonomy" id="10195"/>
    <lineage>
        <taxon>Eukaryota</taxon>
        <taxon>Metazoa</taxon>
        <taxon>Spiralia</taxon>
        <taxon>Gnathifera</taxon>
        <taxon>Rotifera</taxon>
        <taxon>Eurotatoria</taxon>
        <taxon>Monogononta</taxon>
        <taxon>Pseudotrocha</taxon>
        <taxon>Ploima</taxon>
        <taxon>Brachionidae</taxon>
        <taxon>Brachionus</taxon>
    </lineage>
</organism>
<dbReference type="EMBL" id="REGN01002231">
    <property type="protein sequence ID" value="RNA29398.1"/>
    <property type="molecule type" value="Genomic_DNA"/>
</dbReference>
<dbReference type="AlphaFoldDB" id="A0A3M7S171"/>
<evidence type="ECO:0000313" key="1">
    <source>
        <dbReference type="EMBL" id="RNA29398.1"/>
    </source>
</evidence>
<dbReference type="Proteomes" id="UP000276133">
    <property type="component" value="Unassembled WGS sequence"/>
</dbReference>
<sequence length="61" mass="6775">MTQVPRGVPPVGKPSTKYLSAEGANCKILRLIYRAAHLLTPSVLNREKLNINLQYIGKTLK</sequence>
<proteinExistence type="predicted"/>
<protein>
    <submittedName>
        <fullName evidence="1">Uncharacterized protein</fullName>
    </submittedName>
</protein>
<comment type="caution">
    <text evidence="1">The sequence shown here is derived from an EMBL/GenBank/DDBJ whole genome shotgun (WGS) entry which is preliminary data.</text>
</comment>
<name>A0A3M7S171_BRAPC</name>
<keyword evidence="2" id="KW-1185">Reference proteome</keyword>
<evidence type="ECO:0000313" key="2">
    <source>
        <dbReference type="Proteomes" id="UP000276133"/>
    </source>
</evidence>
<accession>A0A3M7S171</accession>
<gene>
    <name evidence="1" type="ORF">BpHYR1_037619</name>
</gene>